<feature type="non-terminal residue" evidence="1">
    <location>
        <position position="61"/>
    </location>
</feature>
<sequence length="61" mass="7394">MSEPKRRRKKTTVRIEAIKSKLCELWGRILIKPMPTEEIFKELGYDYGKVKDRETIYRYNS</sequence>
<comment type="caution">
    <text evidence="1">The sequence shown here is derived from an EMBL/GenBank/DDBJ whole genome shotgun (WGS) entry which is preliminary data.</text>
</comment>
<dbReference type="AlphaFoldDB" id="X1GKA0"/>
<protein>
    <submittedName>
        <fullName evidence="1">Uncharacterized protein</fullName>
    </submittedName>
</protein>
<gene>
    <name evidence="1" type="ORF">S03H2_34775</name>
</gene>
<reference evidence="1" key="1">
    <citation type="journal article" date="2014" name="Front. Microbiol.">
        <title>High frequency of phylogenetically diverse reductive dehalogenase-homologous genes in deep subseafloor sedimentary metagenomes.</title>
        <authorList>
            <person name="Kawai M."/>
            <person name="Futagami T."/>
            <person name="Toyoda A."/>
            <person name="Takaki Y."/>
            <person name="Nishi S."/>
            <person name="Hori S."/>
            <person name="Arai W."/>
            <person name="Tsubouchi T."/>
            <person name="Morono Y."/>
            <person name="Uchiyama I."/>
            <person name="Ito T."/>
            <person name="Fujiyama A."/>
            <person name="Inagaki F."/>
            <person name="Takami H."/>
        </authorList>
    </citation>
    <scope>NUCLEOTIDE SEQUENCE</scope>
    <source>
        <strain evidence="1">Expedition CK06-06</strain>
    </source>
</reference>
<organism evidence="1">
    <name type="scientific">marine sediment metagenome</name>
    <dbReference type="NCBI Taxonomy" id="412755"/>
    <lineage>
        <taxon>unclassified sequences</taxon>
        <taxon>metagenomes</taxon>
        <taxon>ecological metagenomes</taxon>
    </lineage>
</organism>
<name>X1GKA0_9ZZZZ</name>
<proteinExistence type="predicted"/>
<accession>X1GKA0</accession>
<dbReference type="EMBL" id="BARU01021242">
    <property type="protein sequence ID" value="GAH58356.1"/>
    <property type="molecule type" value="Genomic_DNA"/>
</dbReference>
<evidence type="ECO:0000313" key="1">
    <source>
        <dbReference type="EMBL" id="GAH58356.1"/>
    </source>
</evidence>